<evidence type="ECO:0000313" key="2">
    <source>
        <dbReference type="EMBL" id="SDJ57067.1"/>
    </source>
</evidence>
<gene>
    <name evidence="2" type="ORF">SAMN04487935_1039</name>
</gene>
<dbReference type="AlphaFoldDB" id="A0A1G8UU40"/>
<accession>A0A1G8UU40</accession>
<dbReference type="Proteomes" id="UP000199580">
    <property type="component" value="Unassembled WGS sequence"/>
</dbReference>
<evidence type="ECO:0000256" key="1">
    <source>
        <dbReference type="SAM" id="Phobius"/>
    </source>
</evidence>
<evidence type="ECO:0000313" key="3">
    <source>
        <dbReference type="Proteomes" id="UP000199580"/>
    </source>
</evidence>
<proteinExistence type="predicted"/>
<protein>
    <submittedName>
        <fullName evidence="2">Uncharacterized protein</fullName>
    </submittedName>
</protein>
<keyword evidence="3" id="KW-1185">Reference proteome</keyword>
<keyword evidence="1" id="KW-0812">Transmembrane</keyword>
<feature type="transmembrane region" description="Helical" evidence="1">
    <location>
        <begin position="117"/>
        <end position="135"/>
    </location>
</feature>
<dbReference type="EMBL" id="FNEZ01000002">
    <property type="protein sequence ID" value="SDJ57067.1"/>
    <property type="molecule type" value="Genomic_DNA"/>
</dbReference>
<feature type="transmembrane region" description="Helical" evidence="1">
    <location>
        <begin position="31"/>
        <end position="50"/>
    </location>
</feature>
<name>A0A1G8UU40_9FLAO</name>
<keyword evidence="1" id="KW-1133">Transmembrane helix</keyword>
<feature type="transmembrane region" description="Helical" evidence="1">
    <location>
        <begin position="87"/>
        <end position="108"/>
    </location>
</feature>
<feature type="transmembrane region" description="Helical" evidence="1">
    <location>
        <begin position="62"/>
        <end position="81"/>
    </location>
</feature>
<keyword evidence="1" id="KW-0472">Membrane</keyword>
<reference evidence="2 3" key="1">
    <citation type="submission" date="2016-10" db="EMBL/GenBank/DDBJ databases">
        <authorList>
            <person name="de Groot N.N."/>
        </authorList>
    </citation>
    <scope>NUCLEOTIDE SEQUENCE [LARGE SCALE GENOMIC DNA]</scope>
    <source>
        <strain evidence="2 3">CGMCC 1.10076</strain>
    </source>
</reference>
<feature type="transmembrane region" description="Helical" evidence="1">
    <location>
        <begin position="5"/>
        <end position="25"/>
    </location>
</feature>
<sequence length="165" mass="18555">MKISIIINSIIFGSIYFLIILSRNYTDQYRHMYVLMMMILPGLTFPLSTTKYGNVGTNMGKIFLHVLCSTLTYYACVLIYVSGSKFIGIAVASSVGSFAYLILTKYLLKLDIHYKNVFLISLISGFSFLPMLVLHGSGFELAFSVLLWTLVNGIFMDRVQKSVSI</sequence>
<organism evidence="2 3">
    <name type="scientific">Flavobacterium noncentrifugens</name>
    <dbReference type="NCBI Taxonomy" id="1128970"/>
    <lineage>
        <taxon>Bacteria</taxon>
        <taxon>Pseudomonadati</taxon>
        <taxon>Bacteroidota</taxon>
        <taxon>Flavobacteriia</taxon>
        <taxon>Flavobacteriales</taxon>
        <taxon>Flavobacteriaceae</taxon>
        <taxon>Flavobacterium</taxon>
    </lineage>
</organism>